<name>A0A4Z0GUB0_9BACI</name>
<keyword evidence="2" id="KW-1185">Reference proteome</keyword>
<dbReference type="Proteomes" id="UP000297982">
    <property type="component" value="Unassembled WGS sequence"/>
</dbReference>
<gene>
    <name evidence="1" type="ORF">E4663_18115</name>
</gene>
<comment type="caution">
    <text evidence="1">The sequence shown here is derived from an EMBL/GenBank/DDBJ whole genome shotgun (WGS) entry which is preliminary data.</text>
</comment>
<reference evidence="1 2" key="1">
    <citation type="journal article" date="2003" name="Int. J. Syst. Evol. Microbiol.">
        <title>Halobacillus salinus sp. nov., isolated from a salt lake on the coast of the East Sea in Korea.</title>
        <authorList>
            <person name="Yoon J.H."/>
            <person name="Kang K.H."/>
            <person name="Park Y.H."/>
        </authorList>
    </citation>
    <scope>NUCLEOTIDE SEQUENCE [LARGE SCALE GENOMIC DNA]</scope>
    <source>
        <strain evidence="1 2">HSL-3</strain>
    </source>
</reference>
<evidence type="ECO:0000313" key="2">
    <source>
        <dbReference type="Proteomes" id="UP000297982"/>
    </source>
</evidence>
<dbReference type="RefSeq" id="WP_135328673.1">
    <property type="nucleotide sequence ID" value="NZ_SRJC01000008.1"/>
</dbReference>
<proteinExistence type="predicted"/>
<protein>
    <submittedName>
        <fullName evidence="1">Uncharacterized protein</fullName>
    </submittedName>
</protein>
<evidence type="ECO:0000313" key="1">
    <source>
        <dbReference type="EMBL" id="TGB01066.1"/>
    </source>
</evidence>
<dbReference type="EMBL" id="SRJC01000008">
    <property type="protein sequence ID" value="TGB01066.1"/>
    <property type="molecule type" value="Genomic_DNA"/>
</dbReference>
<accession>A0A4Z0GUB0</accession>
<dbReference type="AlphaFoldDB" id="A0A4Z0GUB0"/>
<organism evidence="1 2">
    <name type="scientific">Halobacillus salinus</name>
    <dbReference type="NCBI Taxonomy" id="192814"/>
    <lineage>
        <taxon>Bacteria</taxon>
        <taxon>Bacillati</taxon>
        <taxon>Bacillota</taxon>
        <taxon>Bacilli</taxon>
        <taxon>Bacillales</taxon>
        <taxon>Bacillaceae</taxon>
        <taxon>Halobacillus</taxon>
    </lineage>
</organism>
<sequence length="87" mass="9622">MMRGKGGWETLRFPWAIAEPPRADALWGLGLFSDPTGVSTFPIPPSSKQTTLTHLTDEYHAAISKWSGDINQIGLVIDQVRKAIHHV</sequence>